<accession>T1GW27</accession>
<evidence type="ECO:0000313" key="1">
    <source>
        <dbReference type="EnsemblMetazoa" id="MESCA007996-PA"/>
    </source>
</evidence>
<dbReference type="HOGENOM" id="CLU_3052738_0_0_1"/>
<dbReference type="EMBL" id="CAQQ02151984">
    <property type="status" value="NOT_ANNOTATED_CDS"/>
    <property type="molecule type" value="Genomic_DNA"/>
</dbReference>
<name>T1GW27_MEGSC</name>
<proteinExistence type="predicted"/>
<reference evidence="1" key="2">
    <citation type="submission" date="2015-06" db="UniProtKB">
        <authorList>
            <consortium name="EnsemblMetazoa"/>
        </authorList>
    </citation>
    <scope>IDENTIFICATION</scope>
</reference>
<dbReference type="Proteomes" id="UP000015102">
    <property type="component" value="Unassembled WGS sequence"/>
</dbReference>
<reference evidence="2" key="1">
    <citation type="submission" date="2013-02" db="EMBL/GenBank/DDBJ databases">
        <authorList>
            <person name="Hughes D."/>
        </authorList>
    </citation>
    <scope>NUCLEOTIDE SEQUENCE</scope>
    <source>
        <strain>Durham</strain>
        <strain evidence="2">NC isolate 2 -- Noor lab</strain>
    </source>
</reference>
<dbReference type="AlphaFoldDB" id="T1GW27"/>
<keyword evidence="2" id="KW-1185">Reference proteome</keyword>
<dbReference type="EnsemblMetazoa" id="MESCA007996-RA">
    <property type="protein sequence ID" value="MESCA007996-PA"/>
    <property type="gene ID" value="MESCA007996"/>
</dbReference>
<protein>
    <submittedName>
        <fullName evidence="1">Uncharacterized protein</fullName>
    </submittedName>
</protein>
<evidence type="ECO:0000313" key="2">
    <source>
        <dbReference type="Proteomes" id="UP000015102"/>
    </source>
</evidence>
<organism evidence="1 2">
    <name type="scientific">Megaselia scalaris</name>
    <name type="common">Humpbacked fly</name>
    <name type="synonym">Phora scalaris</name>
    <dbReference type="NCBI Taxonomy" id="36166"/>
    <lineage>
        <taxon>Eukaryota</taxon>
        <taxon>Metazoa</taxon>
        <taxon>Ecdysozoa</taxon>
        <taxon>Arthropoda</taxon>
        <taxon>Hexapoda</taxon>
        <taxon>Insecta</taxon>
        <taxon>Pterygota</taxon>
        <taxon>Neoptera</taxon>
        <taxon>Endopterygota</taxon>
        <taxon>Diptera</taxon>
        <taxon>Brachycera</taxon>
        <taxon>Muscomorpha</taxon>
        <taxon>Platypezoidea</taxon>
        <taxon>Phoridae</taxon>
        <taxon>Megaseliini</taxon>
        <taxon>Megaselia</taxon>
    </lineage>
</organism>
<sequence length="54" mass="6098">MKSPVLIEDGSFSWGDGEVCIKNINISDDKGYNILFGLPYDKRKYQRVVNACSL</sequence>